<evidence type="ECO:0000313" key="2">
    <source>
        <dbReference type="EMBL" id="NPE14290.1"/>
    </source>
</evidence>
<dbReference type="EMBL" id="JABKKE010000011">
    <property type="protein sequence ID" value="NPE14290.1"/>
    <property type="molecule type" value="Genomic_DNA"/>
</dbReference>
<dbReference type="PANTHER" id="PTHR38590:SF1">
    <property type="entry name" value="BLL0828 PROTEIN"/>
    <property type="match status" value="1"/>
</dbReference>
<proteinExistence type="predicted"/>
<sequence length="130" mass="15252">MDNKPTKTFHYCTANPIVYGILKEYARHNRKYPTVAESTLWEYLCSGKLGANFRRQHIIGEFIADFVCLKSRLIIELDGGYHQLPQQKTSDEERTRWLNKQGFTVLRFSNEEAICNTGYVINKIKEYLKQ</sequence>
<dbReference type="SUPFAM" id="SSF52980">
    <property type="entry name" value="Restriction endonuclease-like"/>
    <property type="match status" value="1"/>
</dbReference>
<dbReference type="CDD" id="cd01038">
    <property type="entry name" value="Endonuclease_DUF559"/>
    <property type="match status" value="1"/>
</dbReference>
<dbReference type="InterPro" id="IPR047216">
    <property type="entry name" value="Endonuclease_DUF559_bact"/>
</dbReference>
<evidence type="ECO:0000313" key="3">
    <source>
        <dbReference type="Proteomes" id="UP001193734"/>
    </source>
</evidence>
<accession>A0ABX2AUH4</accession>
<organism evidence="2 3">
    <name type="scientific">Xylanibacter rodentium</name>
    <dbReference type="NCBI Taxonomy" id="2736289"/>
    <lineage>
        <taxon>Bacteria</taxon>
        <taxon>Pseudomonadati</taxon>
        <taxon>Bacteroidota</taxon>
        <taxon>Bacteroidia</taxon>
        <taxon>Bacteroidales</taxon>
        <taxon>Prevotellaceae</taxon>
        <taxon>Xylanibacter</taxon>
    </lineage>
</organism>
<dbReference type="Gene3D" id="3.40.960.10">
    <property type="entry name" value="VSR Endonuclease"/>
    <property type="match status" value="1"/>
</dbReference>
<dbReference type="InterPro" id="IPR007569">
    <property type="entry name" value="DUF559"/>
</dbReference>
<dbReference type="Proteomes" id="UP001193734">
    <property type="component" value="Unassembled WGS sequence"/>
</dbReference>
<protein>
    <submittedName>
        <fullName evidence="2">DUF559 domain-containing protein</fullName>
    </submittedName>
</protein>
<dbReference type="InterPro" id="IPR011335">
    <property type="entry name" value="Restrct_endonuc-II-like"/>
</dbReference>
<dbReference type="PANTHER" id="PTHR38590">
    <property type="entry name" value="BLL0828 PROTEIN"/>
    <property type="match status" value="1"/>
</dbReference>
<dbReference type="Pfam" id="PF04480">
    <property type="entry name" value="DUF559"/>
    <property type="match status" value="1"/>
</dbReference>
<feature type="domain" description="DUF559" evidence="1">
    <location>
        <begin position="23"/>
        <end position="128"/>
    </location>
</feature>
<gene>
    <name evidence="2" type="ORF">HPS55_08115</name>
</gene>
<name>A0ABX2AUH4_9BACT</name>
<dbReference type="GeneID" id="82157730"/>
<keyword evidence="3" id="KW-1185">Reference proteome</keyword>
<reference evidence="2 3" key="1">
    <citation type="submission" date="2020-05" db="EMBL/GenBank/DDBJ databases">
        <title>Distinct polysaccharide utilization as determinants for interspecies competition between intestinal Prevotella spp.</title>
        <authorList>
            <person name="Galvez E.J.C."/>
            <person name="Iljazovic A."/>
            <person name="Strowig T."/>
        </authorList>
    </citation>
    <scope>NUCLEOTIDE SEQUENCE [LARGE SCALE GENOMIC DNA]</scope>
    <source>
        <strain evidence="2 3">PROD</strain>
    </source>
</reference>
<dbReference type="RefSeq" id="WP_172177578.1">
    <property type="nucleotide sequence ID" value="NZ_CASGIA010000043.1"/>
</dbReference>
<evidence type="ECO:0000259" key="1">
    <source>
        <dbReference type="Pfam" id="PF04480"/>
    </source>
</evidence>
<comment type="caution">
    <text evidence="2">The sequence shown here is derived from an EMBL/GenBank/DDBJ whole genome shotgun (WGS) entry which is preliminary data.</text>
</comment>